<accession>A0ABM9IL17</accession>
<dbReference type="InterPro" id="IPR020846">
    <property type="entry name" value="MFS_dom"/>
</dbReference>
<dbReference type="InterPro" id="IPR011701">
    <property type="entry name" value="MFS"/>
</dbReference>
<evidence type="ECO:0000259" key="6">
    <source>
        <dbReference type="PROSITE" id="PS50850"/>
    </source>
</evidence>
<keyword evidence="4 5" id="KW-0472">Membrane</keyword>
<organism evidence="7 8">
    <name type="scientific">Ralstonia pickettii</name>
    <name type="common">Burkholderia pickettii</name>
    <dbReference type="NCBI Taxonomy" id="329"/>
    <lineage>
        <taxon>Bacteria</taxon>
        <taxon>Pseudomonadati</taxon>
        <taxon>Pseudomonadota</taxon>
        <taxon>Betaproteobacteria</taxon>
        <taxon>Burkholderiales</taxon>
        <taxon>Burkholderiaceae</taxon>
        <taxon>Ralstonia</taxon>
    </lineage>
</organism>
<dbReference type="PANTHER" id="PTHR23508">
    <property type="entry name" value="CARBOXYLIC ACID TRANSPORTER PROTEIN HOMOLOG"/>
    <property type="match status" value="1"/>
</dbReference>
<evidence type="ECO:0000256" key="1">
    <source>
        <dbReference type="ARBA" id="ARBA00004141"/>
    </source>
</evidence>
<proteinExistence type="predicted"/>
<dbReference type="InterPro" id="IPR036259">
    <property type="entry name" value="MFS_trans_sf"/>
</dbReference>
<evidence type="ECO:0000256" key="3">
    <source>
        <dbReference type="ARBA" id="ARBA00022989"/>
    </source>
</evidence>
<comment type="subcellular location">
    <subcellularLocation>
        <location evidence="1">Membrane</location>
        <topology evidence="1">Multi-pass membrane protein</topology>
    </subcellularLocation>
</comment>
<keyword evidence="3 5" id="KW-1133">Transmembrane helix</keyword>
<dbReference type="PANTHER" id="PTHR23508:SF10">
    <property type="entry name" value="CARBOXYLIC ACID TRANSPORTER PROTEIN HOMOLOG"/>
    <property type="match status" value="1"/>
</dbReference>
<dbReference type="Pfam" id="PF07690">
    <property type="entry name" value="MFS_1"/>
    <property type="match status" value="1"/>
</dbReference>
<evidence type="ECO:0000256" key="4">
    <source>
        <dbReference type="ARBA" id="ARBA00023136"/>
    </source>
</evidence>
<dbReference type="SUPFAM" id="SSF103473">
    <property type="entry name" value="MFS general substrate transporter"/>
    <property type="match status" value="1"/>
</dbReference>
<keyword evidence="8" id="KW-1185">Reference proteome</keyword>
<evidence type="ECO:0000256" key="2">
    <source>
        <dbReference type="ARBA" id="ARBA00022692"/>
    </source>
</evidence>
<dbReference type="RefSeq" id="WP_080517515.1">
    <property type="nucleotide sequence ID" value="NZ_CATWFT010000003.1"/>
</dbReference>
<feature type="transmembrane region" description="Helical" evidence="5">
    <location>
        <begin position="30"/>
        <end position="50"/>
    </location>
</feature>
<protein>
    <submittedName>
        <fullName evidence="7">4-hydroxybenzoate transporter PcaK</fullName>
    </submittedName>
</protein>
<dbReference type="EMBL" id="CATWFT010000003">
    <property type="protein sequence ID" value="CAJ0723171.1"/>
    <property type="molecule type" value="Genomic_DNA"/>
</dbReference>
<evidence type="ECO:0000313" key="8">
    <source>
        <dbReference type="Proteomes" id="UP001189303"/>
    </source>
</evidence>
<dbReference type="Gene3D" id="1.20.1250.20">
    <property type="entry name" value="MFS general substrate transporter like domains"/>
    <property type="match status" value="2"/>
</dbReference>
<keyword evidence="2 5" id="KW-0812">Transmembrane</keyword>
<evidence type="ECO:0000256" key="5">
    <source>
        <dbReference type="SAM" id="Phobius"/>
    </source>
</evidence>
<feature type="transmembrane region" description="Helical" evidence="5">
    <location>
        <begin position="127"/>
        <end position="149"/>
    </location>
</feature>
<name>A0ABM9IL17_RALPI</name>
<gene>
    <name evidence="7" type="primary">pcaK_2</name>
    <name evidence="7" type="ORF">R38712_01717</name>
</gene>
<sequence length="161" mass="16852">MMTITCGYLIGALLCGVAASGPVSQFGWRAVFVAGGVTSLLLAVVIAAALPESPQFVAMRAARKAGLVRASAFVLRRASIGALFEPPFRVATLLLWSAYFLNLLAVFFFSSWLPFLTSDTGHTAHQAIVAGTALWAGGIAGTLSLGWAIDRYGFGRVVASV</sequence>
<dbReference type="PROSITE" id="PS50850">
    <property type="entry name" value="MFS"/>
    <property type="match status" value="1"/>
</dbReference>
<feature type="transmembrane region" description="Helical" evidence="5">
    <location>
        <begin position="93"/>
        <end position="115"/>
    </location>
</feature>
<reference evidence="7 8" key="1">
    <citation type="submission" date="2023-07" db="EMBL/GenBank/DDBJ databases">
        <authorList>
            <person name="Peeters C."/>
        </authorList>
    </citation>
    <scope>NUCLEOTIDE SEQUENCE [LARGE SCALE GENOMIC DNA]</scope>
    <source>
        <strain evidence="7 8">R-38712</strain>
    </source>
</reference>
<comment type="caution">
    <text evidence="7">The sequence shown here is derived from an EMBL/GenBank/DDBJ whole genome shotgun (WGS) entry which is preliminary data.</text>
</comment>
<evidence type="ECO:0000313" key="7">
    <source>
        <dbReference type="EMBL" id="CAJ0723171.1"/>
    </source>
</evidence>
<dbReference type="Proteomes" id="UP001189303">
    <property type="component" value="Unassembled WGS sequence"/>
</dbReference>
<feature type="domain" description="Major facilitator superfamily (MFS) profile" evidence="6">
    <location>
        <begin position="1"/>
        <end position="161"/>
    </location>
</feature>